<evidence type="ECO:0000313" key="10">
    <source>
        <dbReference type="WBParaSite" id="PSAMB.scaffold655size44468.g7742.t1"/>
    </source>
</evidence>
<dbReference type="PANTHER" id="PTHR47633:SF4">
    <property type="entry name" value="MYOPALLADIN ISOFORM X1"/>
    <property type="match status" value="1"/>
</dbReference>
<dbReference type="WBParaSite" id="PSAMB.scaffold655size44468.g7742.t1">
    <property type="protein sequence ID" value="PSAMB.scaffold655size44468.g7742.t1"/>
    <property type="gene ID" value="PSAMB.scaffold655size44468.g7742"/>
</dbReference>
<feature type="region of interest" description="Disordered" evidence="7">
    <location>
        <begin position="571"/>
        <end position="656"/>
    </location>
</feature>
<dbReference type="SUPFAM" id="SSF48726">
    <property type="entry name" value="Immunoglobulin"/>
    <property type="match status" value="7"/>
</dbReference>
<dbReference type="Proteomes" id="UP000887566">
    <property type="component" value="Unplaced"/>
</dbReference>
<feature type="domain" description="Ig-like" evidence="8">
    <location>
        <begin position="862"/>
        <end position="954"/>
    </location>
</feature>
<dbReference type="AlphaFoldDB" id="A0A914X6D9"/>
<dbReference type="FunFam" id="2.60.40.10:FF:000345">
    <property type="entry name" value="Muscle M-line assembly protein unc-89"/>
    <property type="match status" value="1"/>
</dbReference>
<dbReference type="SMART" id="SM00408">
    <property type="entry name" value="IGc2"/>
    <property type="match status" value="6"/>
</dbReference>
<dbReference type="Gene3D" id="2.60.40.10">
    <property type="entry name" value="Immunoglobulins"/>
    <property type="match status" value="7"/>
</dbReference>
<dbReference type="FunFam" id="2.60.40.10:FF:000119">
    <property type="entry name" value="Sallimus, isoform P"/>
    <property type="match status" value="1"/>
</dbReference>
<evidence type="ECO:0000256" key="2">
    <source>
        <dbReference type="ARBA" id="ARBA00006692"/>
    </source>
</evidence>
<dbReference type="FunFam" id="2.60.40.10:FF:000962">
    <property type="entry name" value="titin isoform X1"/>
    <property type="match status" value="1"/>
</dbReference>
<evidence type="ECO:0000313" key="9">
    <source>
        <dbReference type="Proteomes" id="UP000887566"/>
    </source>
</evidence>
<keyword evidence="4" id="KW-0677">Repeat</keyword>
<feature type="compositionally biased region" description="Low complexity" evidence="7">
    <location>
        <begin position="430"/>
        <end position="468"/>
    </location>
</feature>
<feature type="domain" description="Ig-like" evidence="8">
    <location>
        <begin position="728"/>
        <end position="818"/>
    </location>
</feature>
<evidence type="ECO:0000256" key="7">
    <source>
        <dbReference type="SAM" id="MobiDB-lite"/>
    </source>
</evidence>
<keyword evidence="5" id="KW-1015">Disulfide bond</keyword>
<dbReference type="GO" id="GO:0030017">
    <property type="term" value="C:sarcomere"/>
    <property type="evidence" value="ECO:0007669"/>
    <property type="project" value="UniProtKB-SubCell"/>
</dbReference>
<keyword evidence="6" id="KW-0393">Immunoglobulin domain</keyword>
<evidence type="ECO:0000256" key="1">
    <source>
        <dbReference type="ARBA" id="ARBA00004204"/>
    </source>
</evidence>
<feature type="compositionally biased region" description="Basic and acidic residues" evidence="7">
    <location>
        <begin position="988"/>
        <end position="997"/>
    </location>
</feature>
<evidence type="ECO:0000256" key="6">
    <source>
        <dbReference type="ARBA" id="ARBA00023319"/>
    </source>
</evidence>
<feature type="compositionally biased region" description="Low complexity" evidence="7">
    <location>
        <begin position="571"/>
        <end position="597"/>
    </location>
</feature>
<dbReference type="FunFam" id="2.60.40.10:FF:000080">
    <property type="entry name" value="Myosin light chain kinase, smooth muscle"/>
    <property type="match status" value="1"/>
</dbReference>
<name>A0A914X6D9_9BILA</name>
<dbReference type="PROSITE" id="PS50835">
    <property type="entry name" value="IG_LIKE"/>
    <property type="match status" value="6"/>
</dbReference>
<evidence type="ECO:0000256" key="5">
    <source>
        <dbReference type="ARBA" id="ARBA00023157"/>
    </source>
</evidence>
<comment type="similarity">
    <text evidence="2">Belongs to the protein kinase superfamily. CAMK Ser/Thr protein kinase family.</text>
</comment>
<feature type="region of interest" description="Disordered" evidence="7">
    <location>
        <begin position="494"/>
        <end position="520"/>
    </location>
</feature>
<evidence type="ECO:0000256" key="3">
    <source>
        <dbReference type="ARBA" id="ARBA00022490"/>
    </source>
</evidence>
<evidence type="ECO:0000259" key="8">
    <source>
        <dbReference type="PROSITE" id="PS50835"/>
    </source>
</evidence>
<dbReference type="InterPro" id="IPR003598">
    <property type="entry name" value="Ig_sub2"/>
</dbReference>
<organism evidence="9 10">
    <name type="scientific">Plectus sambesii</name>
    <dbReference type="NCBI Taxonomy" id="2011161"/>
    <lineage>
        <taxon>Eukaryota</taxon>
        <taxon>Metazoa</taxon>
        <taxon>Ecdysozoa</taxon>
        <taxon>Nematoda</taxon>
        <taxon>Chromadorea</taxon>
        <taxon>Plectida</taxon>
        <taxon>Plectina</taxon>
        <taxon>Plectoidea</taxon>
        <taxon>Plectidae</taxon>
        <taxon>Plectus</taxon>
    </lineage>
</organism>
<sequence length="1171" mass="131042">MLRCDRSSFSLNLTNSSRSLAAAALAFPHCDCIYIHLILHPTNQTAPNFIRPLQDKRVIVGQNVVLECQVDGHPDPVMKWLKDGQNVTQCPDYELSQNGNKHILTIQNVQAPDGGRFTCQAMNAAGTKQSSCMLIVAPAPTPVPGAKGAIPAKVENNAETGICSLTISMLFAEDVGSYTCKATNQHGANLTTAQVMHKEEYETWLSEEQTKITKEKKQTMLAELQQPGGRPKQAFGMSKTHRKLEQRMSDVESSDVPWGVSESETEPELAALDQQSRGPGSAPVIKSQLRSLRLTEGTDAILQCSIAGNPKPKIQWLKNGAPVPPSGPRSSMTYKGAMAVFKINMVFPEDAGTYTLVAENQFGKTQTTAQVDVVPLTNPEAPQQKPLQKPQRQFNLQQQEQQPPQQVQQQQVQQQQQPQAQPQRHIPPWQQQQLQRQQQQQQPQQQQLQQPQQQQPQQQPQQQQQYQGGYGQPQQQYQQVQQQQQYQPKQQQRQFQQQAQQQQRPQQQQPQQQQYQPQQQQQQYQPQQQQQQYQPQQQQQQQQYQPQQQQQQQQYQYQPPQQQFYQEQQNNFAQEQPAQYAQQRRPLQQQQQPQQLTLGGGTAYGSAATGYPEGRYSAASPAIKPPQFLRNPPSQSVKEGESARFDAKVGGNPMPSVEWYRSDGTRLEHSGKYQQQFSPDGTTSLIINGCSAEDADTYQVVASNDGGAAQARCSLNVLQQQANQSAPPQFVGKFQSVSVYQGDSLTLYCKAVGEGIQMTWFKDNQQIQPGQAPYKVSTQGGGNESTLQIQGARLEDAGWYQCNASNSAGTTSLKGRVVVQTKQTPQPAAPREQFTLRKVDRRDIRMGGRQDDDLPPPSTEAPQFLTQLPTLVLTDGQSAVFDCKFTPANDPNLKIAWLLNGHAILASSRVSTMADFGYAVLEINPCALQDAGEYTVVAVNQLGEARMSAQLQVHGYRSVYTDSAHPDSLQQITQMESRRGQASSRGSAYDERASRDRPNFHSELRSMEVFDGRPVHFEAKLTPASDPNLQVEWLFNGKPLQFGSRFKTLHDFGFVALDISYTIPEDAGVYTCRAANQIGAAESSATLVVQPKYDIMDEGSVLDVEDMREAQFMTPRAPAFLVQLHDFHCDKEMGRSHFEARIIPQGDSSLHIQWLKDGRPVQTANRIQTHQ</sequence>
<feature type="domain" description="Ig-like" evidence="8">
    <location>
        <begin position="998"/>
        <end position="1088"/>
    </location>
</feature>
<dbReference type="FunFam" id="2.60.40.10:FF:000032">
    <property type="entry name" value="palladin isoform X1"/>
    <property type="match status" value="1"/>
</dbReference>
<keyword evidence="3" id="KW-0963">Cytoplasm</keyword>
<keyword evidence="9" id="KW-1185">Reference proteome</keyword>
<dbReference type="PANTHER" id="PTHR47633">
    <property type="entry name" value="IMMUNOGLOBULIN"/>
    <property type="match status" value="1"/>
</dbReference>
<dbReference type="InterPro" id="IPR007110">
    <property type="entry name" value="Ig-like_dom"/>
</dbReference>
<dbReference type="GO" id="GO:0004672">
    <property type="term" value="F:protein kinase activity"/>
    <property type="evidence" value="ECO:0007669"/>
    <property type="project" value="TreeGrafter"/>
</dbReference>
<dbReference type="InterPro" id="IPR003599">
    <property type="entry name" value="Ig_sub"/>
</dbReference>
<dbReference type="SMART" id="SM00409">
    <property type="entry name" value="IG"/>
    <property type="match status" value="6"/>
</dbReference>
<protein>
    <submittedName>
        <fullName evidence="10">Ig-like domain-containing protein</fullName>
    </submittedName>
</protein>
<feature type="region of interest" description="Disordered" evidence="7">
    <location>
        <begin position="378"/>
        <end position="468"/>
    </location>
</feature>
<dbReference type="InterPro" id="IPR036179">
    <property type="entry name" value="Ig-like_dom_sf"/>
</dbReference>
<comment type="subcellular location">
    <subcellularLocation>
        <location evidence="1">Cytoplasm</location>
        <location evidence="1">Myofibril</location>
        <location evidence="1">Sarcomere</location>
    </subcellularLocation>
</comment>
<reference evidence="10" key="1">
    <citation type="submission" date="2022-11" db="UniProtKB">
        <authorList>
            <consortium name="WormBaseParasite"/>
        </authorList>
    </citation>
    <scope>IDENTIFICATION</scope>
</reference>
<feature type="compositionally biased region" description="Low complexity" evidence="7">
    <location>
        <begin position="382"/>
        <end position="423"/>
    </location>
</feature>
<proteinExistence type="inferred from homology"/>
<dbReference type="Pfam" id="PF07679">
    <property type="entry name" value="I-set"/>
    <property type="match status" value="7"/>
</dbReference>
<dbReference type="InterPro" id="IPR013098">
    <property type="entry name" value="Ig_I-set"/>
</dbReference>
<accession>A0A914X6D9</accession>
<feature type="region of interest" description="Disordered" evidence="7">
    <location>
        <begin position="973"/>
        <end position="997"/>
    </location>
</feature>
<feature type="domain" description="Ig-like" evidence="8">
    <location>
        <begin position="283"/>
        <end position="372"/>
    </location>
</feature>
<feature type="region of interest" description="Disordered" evidence="7">
    <location>
        <begin position="246"/>
        <end position="283"/>
    </location>
</feature>
<dbReference type="FunFam" id="2.60.40.10:FF:000612">
    <property type="entry name" value="palladin isoform X1"/>
    <property type="match status" value="1"/>
</dbReference>
<evidence type="ECO:0000256" key="4">
    <source>
        <dbReference type="ARBA" id="ARBA00022737"/>
    </source>
</evidence>
<dbReference type="InterPro" id="IPR013783">
    <property type="entry name" value="Ig-like_fold"/>
</dbReference>
<feature type="domain" description="Ig-like" evidence="8">
    <location>
        <begin position="626"/>
        <end position="716"/>
    </location>
</feature>
<feature type="domain" description="Ig-like" evidence="8">
    <location>
        <begin position="47"/>
        <end position="135"/>
    </location>
</feature>
<feature type="compositionally biased region" description="Basic and acidic residues" evidence="7">
    <location>
        <begin position="638"/>
        <end position="647"/>
    </location>
</feature>